<dbReference type="SUPFAM" id="SSF51445">
    <property type="entry name" value="(Trans)glycosidases"/>
    <property type="match status" value="1"/>
</dbReference>
<dbReference type="PANTHER" id="PTHR46066:SF2">
    <property type="entry name" value="CHITINASE DOMAIN-CONTAINING PROTEIN 1"/>
    <property type="match status" value="1"/>
</dbReference>
<dbReference type="PANTHER" id="PTHR46066">
    <property type="entry name" value="CHITINASE DOMAIN-CONTAINING PROTEIN 1 FAMILY MEMBER"/>
    <property type="match status" value="1"/>
</dbReference>
<proteinExistence type="predicted"/>
<evidence type="ECO:0000313" key="2">
    <source>
        <dbReference type="Proteomes" id="UP001174196"/>
    </source>
</evidence>
<reference evidence="1" key="1">
    <citation type="submission" date="2022-08" db="EMBL/GenBank/DDBJ databases">
        <title>Polycladomyces zharkentsis sp. nov., a novel thermophilic CMC and starch-degrading bacterium isolated from a geothermal spring in Kazakhstan.</title>
        <authorList>
            <person name="Mashzhan A."/>
            <person name="Kistaubaeva A."/>
            <person name="Javier-Lopez R."/>
            <person name="Birkeland N.-K."/>
        </authorList>
    </citation>
    <scope>NUCLEOTIDE SEQUENCE</scope>
    <source>
        <strain evidence="1">KSR 13</strain>
    </source>
</reference>
<protein>
    <recommendedName>
        <fullName evidence="3">Chitinase</fullName>
    </recommendedName>
</protein>
<organism evidence="1 2">
    <name type="scientific">Polycladomyces subterraneus</name>
    <dbReference type="NCBI Taxonomy" id="1016997"/>
    <lineage>
        <taxon>Bacteria</taxon>
        <taxon>Bacillati</taxon>
        <taxon>Bacillota</taxon>
        <taxon>Bacilli</taxon>
        <taxon>Bacillales</taxon>
        <taxon>Thermoactinomycetaceae</taxon>
        <taxon>Polycladomyces</taxon>
    </lineage>
</organism>
<dbReference type="Proteomes" id="UP001174196">
    <property type="component" value="Unassembled WGS sequence"/>
</dbReference>
<sequence>MELNLEPLLAEDRERLSDFVALIARNLHAKRKQLHISVFPKTREPGRWSGQLAQDWQYLGRDADKVNIMTFNYSIKQPGPRTPLTWLVKVLDFAVTKMPVE</sequence>
<gene>
    <name evidence="1" type="ORF">NWF35_07105</name>
</gene>
<dbReference type="InterPro" id="IPR017853">
    <property type="entry name" value="GH"/>
</dbReference>
<comment type="caution">
    <text evidence="1">The sequence shown here is derived from an EMBL/GenBank/DDBJ whole genome shotgun (WGS) entry which is preliminary data.</text>
</comment>
<keyword evidence="2" id="KW-1185">Reference proteome</keyword>
<evidence type="ECO:0000313" key="1">
    <source>
        <dbReference type="EMBL" id="MDN4593669.1"/>
    </source>
</evidence>
<name>A0ABT8ING8_9BACL</name>
<evidence type="ECO:0008006" key="3">
    <source>
        <dbReference type="Google" id="ProtNLM"/>
    </source>
</evidence>
<dbReference type="EMBL" id="JANRHH010000031">
    <property type="protein sequence ID" value="MDN4593669.1"/>
    <property type="molecule type" value="Genomic_DNA"/>
</dbReference>
<dbReference type="Gene3D" id="3.20.20.80">
    <property type="entry name" value="Glycosidases"/>
    <property type="match status" value="1"/>
</dbReference>
<accession>A0ABT8ING8</accession>